<keyword evidence="1" id="KW-0812">Transmembrane</keyword>
<evidence type="ECO:0000313" key="3">
    <source>
        <dbReference type="EMBL" id="NJC33038.1"/>
    </source>
</evidence>
<keyword evidence="1" id="KW-1133">Transmembrane helix</keyword>
<comment type="caution">
    <text evidence="3">The sequence shown here is derived from an EMBL/GenBank/DDBJ whole genome shotgun (WGS) entry which is preliminary data.</text>
</comment>
<dbReference type="Proteomes" id="UP000734218">
    <property type="component" value="Unassembled WGS sequence"/>
</dbReference>
<dbReference type="Pfam" id="PF25231">
    <property type="entry name" value="DUF7847"/>
    <property type="match status" value="1"/>
</dbReference>
<feature type="transmembrane region" description="Helical" evidence="1">
    <location>
        <begin position="188"/>
        <end position="216"/>
    </location>
</feature>
<keyword evidence="1" id="KW-0472">Membrane</keyword>
<feature type="transmembrane region" description="Helical" evidence="1">
    <location>
        <begin position="145"/>
        <end position="168"/>
    </location>
</feature>
<evidence type="ECO:0000313" key="4">
    <source>
        <dbReference type="Proteomes" id="UP000734218"/>
    </source>
</evidence>
<evidence type="ECO:0000256" key="1">
    <source>
        <dbReference type="SAM" id="Phobius"/>
    </source>
</evidence>
<reference evidence="3 4" key="1">
    <citation type="submission" date="2020-03" db="EMBL/GenBank/DDBJ databases">
        <title>Genomic Encyclopedia of Type Strains, Phase IV (KMG-IV): sequencing the most valuable type-strain genomes for metagenomic binning, comparative biology and taxonomic classification.</title>
        <authorList>
            <person name="Goeker M."/>
        </authorList>
    </citation>
    <scope>NUCLEOTIDE SEQUENCE [LARGE SCALE GENOMIC DNA]</scope>
    <source>
        <strain evidence="3 4">DSM 27651</strain>
    </source>
</reference>
<dbReference type="RefSeq" id="WP_167952686.1">
    <property type="nucleotide sequence ID" value="NZ_JAATJE010000001.1"/>
</dbReference>
<dbReference type="InterPro" id="IPR057169">
    <property type="entry name" value="DUF7847"/>
</dbReference>
<dbReference type="EMBL" id="JAATJE010000001">
    <property type="protein sequence ID" value="NJC33038.1"/>
    <property type="molecule type" value="Genomic_DNA"/>
</dbReference>
<feature type="domain" description="DUF7847" evidence="2">
    <location>
        <begin position="32"/>
        <end position="259"/>
    </location>
</feature>
<name>A0ABX0XIP0_9SPHN</name>
<feature type="transmembrane region" description="Helical" evidence="1">
    <location>
        <begin position="21"/>
        <end position="43"/>
    </location>
</feature>
<evidence type="ECO:0000259" key="2">
    <source>
        <dbReference type="Pfam" id="PF25231"/>
    </source>
</evidence>
<accession>A0ABX0XIP0</accession>
<keyword evidence="4" id="KW-1185">Reference proteome</keyword>
<organism evidence="3 4">
    <name type="scientific">Sphingomonas jejuensis</name>
    <dbReference type="NCBI Taxonomy" id="904715"/>
    <lineage>
        <taxon>Bacteria</taxon>
        <taxon>Pseudomonadati</taxon>
        <taxon>Pseudomonadota</taxon>
        <taxon>Alphaproteobacteria</taxon>
        <taxon>Sphingomonadales</taxon>
        <taxon>Sphingomonadaceae</taxon>
        <taxon>Sphingomonas</taxon>
    </lineage>
</organism>
<feature type="transmembrane region" description="Helical" evidence="1">
    <location>
        <begin position="109"/>
        <end position="133"/>
    </location>
</feature>
<protein>
    <recommendedName>
        <fullName evidence="2">DUF7847 domain-containing protein</fullName>
    </recommendedName>
</protein>
<sequence>MQSLSIDRAWTETRQRVFANAALLWPIAFTLLALPGVIFQYLVLQPRLEAFAASGNTDFTVFEGSWYLWGLPVIALLIVGTVAVLLLTGRSGVSVGEALAVGLRRSVPLFIAMLLLGVVAGAAAGVIGGILTATMGAVGAAIGRLLLLILFAYGGVRIGFLSPAVAAYEGVGPIAILRRSWALSRGNFWRLFGILLVLVVVSFIVSVFVTIVFGIVVSLASGGQPGPVGTLLTLLVSGLLNAVISVFFTVMAGQIYRQLAGDPREAEKLSA</sequence>
<gene>
    <name evidence="3" type="ORF">GGR88_000512</name>
</gene>
<proteinExistence type="predicted"/>
<feature type="transmembrane region" description="Helical" evidence="1">
    <location>
        <begin position="66"/>
        <end position="88"/>
    </location>
</feature>
<feature type="transmembrane region" description="Helical" evidence="1">
    <location>
        <begin position="228"/>
        <end position="250"/>
    </location>
</feature>